<dbReference type="NCBIfam" id="TIGR00426">
    <property type="entry name" value="competence protein ComEA helix-hairpin-helix repeat region"/>
    <property type="match status" value="1"/>
</dbReference>
<proteinExistence type="predicted"/>
<dbReference type="Pfam" id="PF12836">
    <property type="entry name" value="HHH_3"/>
    <property type="match status" value="1"/>
</dbReference>
<dbReference type="Pfam" id="PF10531">
    <property type="entry name" value="SLBB"/>
    <property type="match status" value="1"/>
</dbReference>
<organism evidence="3 4">
    <name type="scientific">Tessaracoccus lacteus</name>
    <dbReference type="NCBI Taxonomy" id="3041766"/>
    <lineage>
        <taxon>Bacteria</taxon>
        <taxon>Bacillati</taxon>
        <taxon>Actinomycetota</taxon>
        <taxon>Actinomycetes</taxon>
        <taxon>Propionibacteriales</taxon>
        <taxon>Propionibacteriaceae</taxon>
        <taxon>Tessaracoccus</taxon>
    </lineage>
</organism>
<dbReference type="PANTHER" id="PTHR21180:SF32">
    <property type="entry name" value="ENDONUCLEASE_EXONUCLEASE_PHOSPHATASE FAMILY DOMAIN-CONTAINING PROTEIN 1"/>
    <property type="match status" value="1"/>
</dbReference>
<keyword evidence="3" id="KW-0238">DNA-binding</keyword>
<sequence>MGRSDAEELIRARLAYLGAGRRGLGEPRRGVVEDAAPTSPPQTSTPAAPGSPRFPVQLRHVAVVALLVLVGIGVSLATLGRSSATEVPVEPVVVTSGSPVAPTPSAAGASSAPLRVHVAGEVRSPGVVLVSPGAIVLDAIEAAGGLTKEADPALLNLAARVADGVQIVVGSSRSPAGEIVGEATATQGMLVNLNTATAAQLEELPGVGPVTAAAIIAWREESGPFSAVDDLQEVSGIGPKTYEQLRELVTI</sequence>
<evidence type="ECO:0000256" key="1">
    <source>
        <dbReference type="SAM" id="MobiDB-lite"/>
    </source>
</evidence>
<dbReference type="InterPro" id="IPR019554">
    <property type="entry name" value="Soluble_ligand-bd"/>
</dbReference>
<dbReference type="InterPro" id="IPR003583">
    <property type="entry name" value="Hlx-hairpin-Hlx_DNA-bd_motif"/>
</dbReference>
<dbReference type="PANTHER" id="PTHR21180">
    <property type="entry name" value="ENDONUCLEASE/EXONUCLEASE/PHOSPHATASE FAMILY DOMAIN-CONTAINING PROTEIN 1"/>
    <property type="match status" value="1"/>
</dbReference>
<evidence type="ECO:0000313" key="4">
    <source>
        <dbReference type="Proteomes" id="UP001244136"/>
    </source>
</evidence>
<evidence type="ECO:0000313" key="3">
    <source>
        <dbReference type="EMBL" id="WGT48222.1"/>
    </source>
</evidence>
<feature type="region of interest" description="Disordered" evidence="1">
    <location>
        <begin position="26"/>
        <end position="52"/>
    </location>
</feature>
<feature type="domain" description="Helix-hairpin-helix DNA-binding motif class 1" evidence="2">
    <location>
        <begin position="199"/>
        <end position="218"/>
    </location>
</feature>
<evidence type="ECO:0000259" key="2">
    <source>
        <dbReference type="SMART" id="SM00278"/>
    </source>
</evidence>
<dbReference type="InterPro" id="IPR004509">
    <property type="entry name" value="Competence_ComEA_HhH"/>
</dbReference>
<dbReference type="Gene3D" id="1.10.150.310">
    <property type="entry name" value="Tex RuvX-like domain-like"/>
    <property type="match status" value="1"/>
</dbReference>
<accession>A0ABY8Q0K2</accession>
<dbReference type="Gene3D" id="3.10.560.10">
    <property type="entry name" value="Outer membrane lipoprotein wza domain like"/>
    <property type="match status" value="1"/>
</dbReference>
<reference evidence="3 4" key="1">
    <citation type="journal article" date="2008" name="Int. J. Syst. Evol. Microbiol.">
        <title>Tessaracoccus flavescens sp. nov., isolated from marine sediment.</title>
        <authorList>
            <person name="Lee D.W."/>
            <person name="Lee S.D."/>
        </authorList>
    </citation>
    <scope>NUCLEOTIDE SEQUENCE [LARGE SCALE GENOMIC DNA]</scope>
    <source>
        <strain evidence="3 4">T21</strain>
    </source>
</reference>
<gene>
    <name evidence="3" type="ORF">QH948_05585</name>
</gene>
<feature type="domain" description="Helix-hairpin-helix DNA-binding motif class 1" evidence="2">
    <location>
        <begin position="229"/>
        <end position="248"/>
    </location>
</feature>
<protein>
    <submittedName>
        <fullName evidence="3">ComEA family DNA-binding protein</fullName>
    </submittedName>
</protein>
<feature type="compositionally biased region" description="Low complexity" evidence="1">
    <location>
        <begin position="35"/>
        <end position="51"/>
    </location>
</feature>
<keyword evidence="4" id="KW-1185">Reference proteome</keyword>
<name>A0ABY8Q0K2_9ACTN</name>
<dbReference type="InterPro" id="IPR051675">
    <property type="entry name" value="Endo/Exo/Phosphatase_dom_1"/>
</dbReference>
<dbReference type="GO" id="GO:0003677">
    <property type="term" value="F:DNA binding"/>
    <property type="evidence" value="ECO:0007669"/>
    <property type="project" value="UniProtKB-KW"/>
</dbReference>
<dbReference type="SMART" id="SM00278">
    <property type="entry name" value="HhH1"/>
    <property type="match status" value="2"/>
</dbReference>
<dbReference type="RefSeq" id="WP_281145867.1">
    <property type="nucleotide sequence ID" value="NZ_CP123967.1"/>
</dbReference>
<dbReference type="SUPFAM" id="SSF47781">
    <property type="entry name" value="RuvA domain 2-like"/>
    <property type="match status" value="1"/>
</dbReference>
<dbReference type="EMBL" id="CP123967">
    <property type="protein sequence ID" value="WGT48222.1"/>
    <property type="molecule type" value="Genomic_DNA"/>
</dbReference>
<dbReference type="Proteomes" id="UP001244136">
    <property type="component" value="Chromosome"/>
</dbReference>
<dbReference type="InterPro" id="IPR010994">
    <property type="entry name" value="RuvA_2-like"/>
</dbReference>